<evidence type="ECO:0000313" key="1">
    <source>
        <dbReference type="EMBL" id="KGO97167.1"/>
    </source>
</evidence>
<keyword evidence="2" id="KW-1185">Reference proteome</keyword>
<protein>
    <recommendedName>
        <fullName evidence="3">ATP-grasp domain-containing protein</fullName>
    </recommendedName>
</protein>
<dbReference type="Gene3D" id="3.30.470.20">
    <property type="entry name" value="ATP-grasp fold, B domain"/>
    <property type="match status" value="1"/>
</dbReference>
<sequence>MHIIIAPIHDTFFSGRIWMGLDIETIKTTLESGFGHTVEIVDFAKIAGDYSVLPYNAVLFYTASYNENYNQFIKDVVFDISQSRPDVLLLPNIDQLYSFENKGYQELYKKRIGIKNVPGSYFGDTDDFLATDVSYPFVYKSLRGAMSSGVQLINTGEEFHRIVRKGKKIGLVERLRLLKKERKKHKDQSLQPVEKYSDVNFSKFFTKRNPFVVQQFVPGLECDYKVLQFGEKYFVLKRSVRDNDFKASGSGKFEWVEPSEKVLDYAESVIVKMNVPFNSLDIVETADYCALVEFQGIGFGPLTLIGSSFYYQKFNGNWQKIMAKSNLETEYANAIHCGLNKF</sequence>
<dbReference type="PATRIC" id="fig|1107311.5.peg.153"/>
<evidence type="ECO:0000313" key="2">
    <source>
        <dbReference type="Proteomes" id="UP000030149"/>
    </source>
</evidence>
<dbReference type="RefSeq" id="WP_035629590.1">
    <property type="nucleotide sequence ID" value="NZ_AVCS01000015.1"/>
</dbReference>
<dbReference type="EMBL" id="JRLZ01000001">
    <property type="protein sequence ID" value="KGO97167.1"/>
    <property type="molecule type" value="Genomic_DNA"/>
</dbReference>
<accession>A0A0A2MWX2</accession>
<dbReference type="Proteomes" id="UP000030149">
    <property type="component" value="Unassembled WGS sequence"/>
</dbReference>
<dbReference type="OrthoDB" id="1704979at2"/>
<name>A0A0A2MWX2_9FLAO</name>
<reference evidence="2" key="1">
    <citation type="submission" date="2013-09" db="EMBL/GenBank/DDBJ databases">
        <authorList>
            <person name="Zeng Z."/>
            <person name="Chen C."/>
        </authorList>
    </citation>
    <scope>NUCLEOTIDE SEQUENCE [LARGE SCALE GENOMIC DNA]</scope>
    <source>
        <strain evidence="2">DK69</strain>
    </source>
</reference>
<reference evidence="1 2" key="2">
    <citation type="journal article" date="2015" name="Stand. Genomic Sci.">
        <title>High quality draft genomic sequence of Flavobacterium enshiense DK69(T) and comparison among Flavobacterium genomes.</title>
        <authorList>
            <person name="Zeng Z."/>
            <person name="Chen C."/>
            <person name="Du H."/>
            <person name="Wang G."/>
            <person name="Li M."/>
        </authorList>
    </citation>
    <scope>NUCLEOTIDE SEQUENCE [LARGE SCALE GENOMIC DNA]</scope>
    <source>
        <strain evidence="1 2">DK69</strain>
    </source>
</reference>
<evidence type="ECO:0008006" key="3">
    <source>
        <dbReference type="Google" id="ProtNLM"/>
    </source>
</evidence>
<proteinExistence type="predicted"/>
<gene>
    <name evidence="1" type="ORF">Q767_00755</name>
</gene>
<comment type="caution">
    <text evidence="1">The sequence shown here is derived from an EMBL/GenBank/DDBJ whole genome shotgun (WGS) entry which is preliminary data.</text>
</comment>
<dbReference type="eggNOG" id="COG0189">
    <property type="taxonomic scope" value="Bacteria"/>
</dbReference>
<dbReference type="STRING" id="1107311.Q767_00755"/>
<dbReference type="SUPFAM" id="SSF56059">
    <property type="entry name" value="Glutathione synthetase ATP-binding domain-like"/>
    <property type="match status" value="1"/>
</dbReference>
<organism evidence="1 2">
    <name type="scientific">Flavobacterium enshiense DK69</name>
    <dbReference type="NCBI Taxonomy" id="1107311"/>
    <lineage>
        <taxon>Bacteria</taxon>
        <taxon>Pseudomonadati</taxon>
        <taxon>Bacteroidota</taxon>
        <taxon>Flavobacteriia</taxon>
        <taxon>Flavobacteriales</taxon>
        <taxon>Flavobacteriaceae</taxon>
        <taxon>Flavobacterium</taxon>
    </lineage>
</organism>
<dbReference type="AlphaFoldDB" id="A0A0A2MWX2"/>